<comment type="caution">
    <text evidence="1">The sequence shown here is derived from an EMBL/GenBank/DDBJ whole genome shotgun (WGS) entry which is preliminary data.</text>
</comment>
<name>A0A921TBL1_9RHOB</name>
<gene>
    <name evidence="1" type="ORF">PMES_03268</name>
</gene>
<keyword evidence="2" id="KW-1185">Reference proteome</keyword>
<dbReference type="EMBL" id="APKE01000057">
    <property type="protein sequence ID" value="KAF0674428.1"/>
    <property type="molecule type" value="Genomic_DNA"/>
</dbReference>
<sequence length="21" mass="2440">MRANAFRHLSPSDLTIQGRIR</sequence>
<protein>
    <submittedName>
        <fullName evidence="1">Uncharacterized protein</fullName>
    </submittedName>
</protein>
<evidence type="ECO:0000313" key="1">
    <source>
        <dbReference type="EMBL" id="KAF0674428.1"/>
    </source>
</evidence>
<dbReference type="Proteomes" id="UP000698242">
    <property type="component" value="Unassembled WGS sequence"/>
</dbReference>
<proteinExistence type="predicted"/>
<dbReference type="AlphaFoldDB" id="A0A921TBL1"/>
<accession>A0A921TBL1</accession>
<evidence type="ECO:0000313" key="2">
    <source>
        <dbReference type="Proteomes" id="UP000698242"/>
    </source>
</evidence>
<feature type="non-terminal residue" evidence="1">
    <location>
        <position position="21"/>
    </location>
</feature>
<organism evidence="1 2">
    <name type="scientific">Profundibacterium mesophilum KAUST100406-0324</name>
    <dbReference type="NCBI Taxonomy" id="1037889"/>
    <lineage>
        <taxon>Bacteria</taxon>
        <taxon>Pseudomonadati</taxon>
        <taxon>Pseudomonadota</taxon>
        <taxon>Alphaproteobacteria</taxon>
        <taxon>Rhodobacterales</taxon>
        <taxon>Roseobacteraceae</taxon>
        <taxon>Profundibacterium</taxon>
    </lineage>
</organism>
<reference evidence="1" key="1">
    <citation type="submission" date="2013-03" db="EMBL/GenBank/DDBJ databases">
        <title>Genome Sequence of the Profundibacterium mesophilum strain KAUST100406-0324T from Red Sea, a novel genus in the family Rhodobacteraceae.</title>
        <authorList>
            <person name="Essack M."/>
            <person name="Alam I."/>
            <person name="Lafi F."/>
            <person name="Alawi W."/>
            <person name="Kamanu F."/>
            <person name="Al-Suwailem A."/>
            <person name="Lee O.O."/>
            <person name="Xu Y."/>
            <person name="Bajic V."/>
            <person name="Qian P.-Y."/>
            <person name="Archer J."/>
        </authorList>
    </citation>
    <scope>NUCLEOTIDE SEQUENCE</scope>
    <source>
        <strain evidence="1">KAUST100406-0324</strain>
    </source>
</reference>